<protein>
    <recommendedName>
        <fullName evidence="2">DUF4126 domain-containing protein</fullName>
    </recommendedName>
</protein>
<evidence type="ECO:0000313" key="4">
    <source>
        <dbReference type="Proteomes" id="UP000005938"/>
    </source>
</evidence>
<feature type="domain" description="DUF4126" evidence="2">
    <location>
        <begin position="9"/>
        <end position="182"/>
    </location>
</feature>
<name>I0WG33_9FLAO</name>
<dbReference type="EMBL" id="AJJU01000005">
    <property type="protein sequence ID" value="EID75349.1"/>
    <property type="molecule type" value="Genomic_DNA"/>
</dbReference>
<dbReference type="InterPro" id="IPR025196">
    <property type="entry name" value="DUF4126"/>
</dbReference>
<evidence type="ECO:0000259" key="2">
    <source>
        <dbReference type="Pfam" id="PF13548"/>
    </source>
</evidence>
<evidence type="ECO:0000256" key="1">
    <source>
        <dbReference type="SAM" id="Phobius"/>
    </source>
</evidence>
<accession>I0WG33</accession>
<feature type="transmembrane region" description="Helical" evidence="1">
    <location>
        <begin position="153"/>
        <end position="177"/>
    </location>
</feature>
<keyword evidence="1" id="KW-1133">Transmembrane helix</keyword>
<sequence>MTTETILSIFLGVSLAASVGFRVFLPLFVLSIASYTGMWELNENWDWLGSLPALITLGVAMILEIGAYFIPWVDTVLDAIAIPLAAIAGTAVMVSTVADLSPMVTWVLAIVAGGGTATAIKGATTTTRLTSTATTGGLANPVVSTIETGTATAISLAAIVMPMLAAAIVVIILVLVFRFYRKIRPRRNE</sequence>
<comment type="caution">
    <text evidence="3">The sequence shown here is derived from an EMBL/GenBank/DDBJ whole genome shotgun (WGS) entry which is preliminary data.</text>
</comment>
<feature type="transmembrane region" description="Helical" evidence="1">
    <location>
        <begin position="76"/>
        <end position="98"/>
    </location>
</feature>
<dbReference type="Pfam" id="PF13548">
    <property type="entry name" value="DUF4126"/>
    <property type="match status" value="1"/>
</dbReference>
<proteinExistence type="predicted"/>
<gene>
    <name evidence="3" type="ORF">W5A_06291</name>
</gene>
<dbReference type="eggNOG" id="ENOG5031U0Y">
    <property type="taxonomic scope" value="Bacteria"/>
</dbReference>
<dbReference type="Proteomes" id="UP000005938">
    <property type="component" value="Unassembled WGS sequence"/>
</dbReference>
<keyword evidence="4" id="KW-1185">Reference proteome</keyword>
<keyword evidence="1" id="KW-0812">Transmembrane</keyword>
<dbReference type="PATRIC" id="fig|946077.3.peg.1272"/>
<dbReference type="OrthoDB" id="288613at2"/>
<dbReference type="RefSeq" id="WP_008238569.1">
    <property type="nucleotide sequence ID" value="NZ_AJJU01000005.1"/>
</dbReference>
<feature type="transmembrane region" description="Helical" evidence="1">
    <location>
        <begin position="7"/>
        <end position="35"/>
    </location>
</feature>
<dbReference type="STRING" id="946077.W5A_06291"/>
<evidence type="ECO:0000313" key="3">
    <source>
        <dbReference type="EMBL" id="EID75349.1"/>
    </source>
</evidence>
<dbReference type="AlphaFoldDB" id="I0WG33"/>
<reference evidence="3 4" key="1">
    <citation type="journal article" date="2012" name="J. Bacteriol.">
        <title>Genome Sequence of the Halotolerant Bacterium Imtechella halotolerans K1T.</title>
        <authorList>
            <person name="Kumar S."/>
            <person name="Vikram S."/>
            <person name="Subramanian S."/>
            <person name="Raghava G.P."/>
            <person name="Pinnaka A.K."/>
        </authorList>
    </citation>
    <scope>NUCLEOTIDE SEQUENCE [LARGE SCALE GENOMIC DNA]</scope>
    <source>
        <strain evidence="3 4">K1</strain>
    </source>
</reference>
<keyword evidence="1" id="KW-0472">Membrane</keyword>
<organism evidence="3 4">
    <name type="scientific">Imtechella halotolerans K1</name>
    <dbReference type="NCBI Taxonomy" id="946077"/>
    <lineage>
        <taxon>Bacteria</taxon>
        <taxon>Pseudomonadati</taxon>
        <taxon>Bacteroidota</taxon>
        <taxon>Flavobacteriia</taxon>
        <taxon>Flavobacteriales</taxon>
        <taxon>Flavobacteriaceae</taxon>
        <taxon>Imtechella</taxon>
    </lineage>
</organism>
<feature type="transmembrane region" description="Helical" evidence="1">
    <location>
        <begin position="47"/>
        <end position="69"/>
    </location>
</feature>